<dbReference type="CDD" id="cd08704">
    <property type="entry name" value="Met_tRNA_FMT_C"/>
    <property type="match status" value="1"/>
</dbReference>
<dbReference type="InterPro" id="IPR044135">
    <property type="entry name" value="Met-tRNA-FMT_C"/>
</dbReference>
<dbReference type="InterPro" id="IPR005793">
    <property type="entry name" value="Formyl_trans_C"/>
</dbReference>
<evidence type="ECO:0000256" key="1">
    <source>
        <dbReference type="ARBA" id="ARBA00022679"/>
    </source>
</evidence>
<dbReference type="Proteomes" id="UP000837675">
    <property type="component" value="Unassembled WGS sequence"/>
</dbReference>
<feature type="domain" description="Formyl transferase N-terminal" evidence="3">
    <location>
        <begin position="2"/>
        <end position="55"/>
    </location>
</feature>
<evidence type="ECO:0000256" key="2">
    <source>
        <dbReference type="ARBA" id="ARBA00022917"/>
    </source>
</evidence>
<dbReference type="PANTHER" id="PTHR11138:SF5">
    <property type="entry name" value="METHIONYL-TRNA FORMYLTRANSFERASE, MITOCHONDRIAL"/>
    <property type="match status" value="1"/>
</dbReference>
<evidence type="ECO:0000313" key="6">
    <source>
        <dbReference type="Proteomes" id="UP000837675"/>
    </source>
</evidence>
<keyword evidence="1" id="KW-0808">Transferase</keyword>
<dbReference type="AlphaFoldDB" id="A0A8S4C4A0"/>
<dbReference type="Pfam" id="PF00551">
    <property type="entry name" value="Formyl_trans_N"/>
    <property type="match status" value="1"/>
</dbReference>
<evidence type="ECO:0000259" key="4">
    <source>
        <dbReference type="Pfam" id="PF02911"/>
    </source>
</evidence>
<dbReference type="Pfam" id="PF02911">
    <property type="entry name" value="Formyl_trans_C"/>
    <property type="match status" value="1"/>
</dbReference>
<sequence length="187" mass="20756">MAGDKQTAVCIMKMDEGLDTGDVILRHKIEVPENITAAELENILANLGADKLLDALLLIKNNKTTYEKQKEEGVTYANKIDRSEEKINWQKSAAEIIAQIHTLSPYPGAYFVYNNEIVKVIDAAHIGATSPPPYTKVIPGLVMDNNLTIACGSEFIRPTLLQRPGRKMIYTDAFLRGFPIPKEAKVE</sequence>
<reference evidence="5" key="1">
    <citation type="submission" date="2021-06" db="EMBL/GenBank/DDBJ databases">
        <authorList>
            <person name="Nardi T."/>
            <person name="Nardi T."/>
        </authorList>
    </citation>
    <scope>NUCLEOTIDE SEQUENCE</scope>
</reference>
<organism evidence="5 6">
    <name type="scientific">Hyalomma marginatum</name>
    <dbReference type="NCBI Taxonomy" id="34627"/>
    <lineage>
        <taxon>Eukaryota</taxon>
        <taxon>Metazoa</taxon>
        <taxon>Ecdysozoa</taxon>
        <taxon>Arthropoda</taxon>
        <taxon>Chelicerata</taxon>
        <taxon>Arachnida</taxon>
        <taxon>Acari</taxon>
        <taxon>Parasitiformes</taxon>
        <taxon>Ixodida</taxon>
        <taxon>Ixodoidea</taxon>
        <taxon>Ixodidae</taxon>
        <taxon>Hyalomminae</taxon>
        <taxon>Hyalomma</taxon>
    </lineage>
</organism>
<protein>
    <submittedName>
        <fullName evidence="5">Methionyl-tRNA formyltransferase</fullName>
    </submittedName>
</protein>
<evidence type="ECO:0000259" key="3">
    <source>
        <dbReference type="Pfam" id="PF00551"/>
    </source>
</evidence>
<accession>A0A8S4C4A0</accession>
<feature type="domain" description="Formyl transferase C-terminal" evidence="4">
    <location>
        <begin position="79"/>
        <end position="178"/>
    </location>
</feature>
<keyword evidence="2" id="KW-0648">Protein biosynthesis</keyword>
<dbReference type="EMBL" id="CAJVAF010000017">
    <property type="protein sequence ID" value="CAG7588951.1"/>
    <property type="molecule type" value="Genomic_DNA"/>
</dbReference>
<dbReference type="SUPFAM" id="SSF50486">
    <property type="entry name" value="FMT C-terminal domain-like"/>
    <property type="match status" value="1"/>
</dbReference>
<gene>
    <name evidence="5" type="ORF">MHYMCMPASI_00067</name>
</gene>
<dbReference type="PANTHER" id="PTHR11138">
    <property type="entry name" value="METHIONYL-TRNA FORMYLTRANSFERASE"/>
    <property type="match status" value="1"/>
</dbReference>
<keyword evidence="6" id="KW-1185">Reference proteome</keyword>
<dbReference type="SUPFAM" id="SSF53328">
    <property type="entry name" value="Formyltransferase"/>
    <property type="match status" value="1"/>
</dbReference>
<evidence type="ECO:0000313" key="5">
    <source>
        <dbReference type="EMBL" id="CAG7588951.1"/>
    </source>
</evidence>
<dbReference type="InterPro" id="IPR011034">
    <property type="entry name" value="Formyl_transferase-like_C_sf"/>
</dbReference>
<dbReference type="InterPro" id="IPR036477">
    <property type="entry name" value="Formyl_transf_N_sf"/>
</dbReference>
<comment type="caution">
    <text evidence="5">The sequence shown here is derived from an EMBL/GenBank/DDBJ whole genome shotgun (WGS) entry which is preliminary data.</text>
</comment>
<proteinExistence type="predicted"/>
<dbReference type="GO" id="GO:0004479">
    <property type="term" value="F:methionyl-tRNA formyltransferase activity"/>
    <property type="evidence" value="ECO:0007669"/>
    <property type="project" value="TreeGrafter"/>
</dbReference>
<dbReference type="Gene3D" id="3.40.50.12230">
    <property type="match status" value="1"/>
</dbReference>
<dbReference type="InterPro" id="IPR002376">
    <property type="entry name" value="Formyl_transf_N"/>
</dbReference>
<name>A0A8S4C4A0_9ACAR</name>